<proteinExistence type="predicted"/>
<dbReference type="AlphaFoldDB" id="A0A9D3XLC9"/>
<reference evidence="1" key="1">
    <citation type="submission" date="2021-09" db="EMBL/GenBank/DDBJ databases">
        <title>The genome of Mauremys mutica provides insights into the evolution of semi-aquatic lifestyle.</title>
        <authorList>
            <person name="Gong S."/>
            <person name="Gao Y."/>
        </authorList>
    </citation>
    <scope>NUCLEOTIDE SEQUENCE</scope>
    <source>
        <strain evidence="1">MM-2020</strain>
        <tissue evidence="1">Muscle</tissue>
    </source>
</reference>
<keyword evidence="2" id="KW-1185">Reference proteome</keyword>
<evidence type="ECO:0000313" key="1">
    <source>
        <dbReference type="EMBL" id="KAH1183609.1"/>
    </source>
</evidence>
<comment type="caution">
    <text evidence="1">The sequence shown here is derived from an EMBL/GenBank/DDBJ whole genome shotgun (WGS) entry which is preliminary data.</text>
</comment>
<accession>A0A9D3XLC9</accession>
<gene>
    <name evidence="1" type="ORF">KIL84_014225</name>
</gene>
<protein>
    <submittedName>
        <fullName evidence="1">Uncharacterized protein</fullName>
    </submittedName>
</protein>
<sequence>MSPSTPFLINGLFIHRLQCQWGRIGHCEFIQIFNFCVQNELNRMEYNVWSLDDIAGWEMYIKYIGRERWSFDTLQADEPSAMSAKEGQCNKSMQTWQISHQPFTQL</sequence>
<name>A0A9D3XLC9_9SAUR</name>
<dbReference type="Proteomes" id="UP000827986">
    <property type="component" value="Unassembled WGS sequence"/>
</dbReference>
<dbReference type="EMBL" id="JAHDVG010000465">
    <property type="protein sequence ID" value="KAH1183609.1"/>
    <property type="molecule type" value="Genomic_DNA"/>
</dbReference>
<evidence type="ECO:0000313" key="2">
    <source>
        <dbReference type="Proteomes" id="UP000827986"/>
    </source>
</evidence>
<organism evidence="1 2">
    <name type="scientific">Mauremys mutica</name>
    <name type="common">yellowpond turtle</name>
    <dbReference type="NCBI Taxonomy" id="74926"/>
    <lineage>
        <taxon>Eukaryota</taxon>
        <taxon>Metazoa</taxon>
        <taxon>Chordata</taxon>
        <taxon>Craniata</taxon>
        <taxon>Vertebrata</taxon>
        <taxon>Euteleostomi</taxon>
        <taxon>Archelosauria</taxon>
        <taxon>Testudinata</taxon>
        <taxon>Testudines</taxon>
        <taxon>Cryptodira</taxon>
        <taxon>Durocryptodira</taxon>
        <taxon>Testudinoidea</taxon>
        <taxon>Geoemydidae</taxon>
        <taxon>Geoemydinae</taxon>
        <taxon>Mauremys</taxon>
    </lineage>
</organism>